<dbReference type="AlphaFoldDB" id="A0A0D3K9B4"/>
<dbReference type="RefSeq" id="XP_005784778.1">
    <property type="nucleotide sequence ID" value="XM_005784721.1"/>
</dbReference>
<proteinExistence type="predicted"/>
<dbReference type="EnsemblProtists" id="EOD32349">
    <property type="protein sequence ID" value="EOD32349"/>
    <property type="gene ID" value="EMIHUDRAFT_471638"/>
</dbReference>
<dbReference type="HOGENOM" id="CLU_1207538_0_0_1"/>
<evidence type="ECO:0008006" key="4">
    <source>
        <dbReference type="Google" id="ProtNLM"/>
    </source>
</evidence>
<evidence type="ECO:0000313" key="2">
    <source>
        <dbReference type="EnsemblProtists" id="EOD32349"/>
    </source>
</evidence>
<accession>A0A0D3K9B4</accession>
<keyword evidence="1" id="KW-0732">Signal</keyword>
<protein>
    <recommendedName>
        <fullName evidence="4">Secreted protein</fullName>
    </recommendedName>
</protein>
<dbReference type="GeneID" id="17277624"/>
<feature type="chain" id="PRO_5044226521" description="Secreted protein" evidence="1">
    <location>
        <begin position="19"/>
        <end position="230"/>
    </location>
</feature>
<evidence type="ECO:0000313" key="3">
    <source>
        <dbReference type="Proteomes" id="UP000013827"/>
    </source>
</evidence>
<name>A0A0D3K9B4_EMIH1</name>
<evidence type="ECO:0000256" key="1">
    <source>
        <dbReference type="SAM" id="SignalP"/>
    </source>
</evidence>
<sequence>MATFSKVVMIAAAGVASALPVKEAASVYHTCDTTSDCAQYKECQGQQCECTSDPAYNQEHPGRWFKPNQCVDKDVGSTCLHINNIIVENKCGFDIDMVGFGGPENKCKLPNGKNEGDIRAEDSCQTIKAHGKDKLQSGTQQHAASTRLAWRFSWQGDSDPVHGNPKHCAVVGPDGKCAVVGSKLTKNTFIEMNVGLTGPGQELCIGGGATQGQVSPSFSNYQGFSMSSEY</sequence>
<dbReference type="KEGG" id="ehx:EMIHUDRAFT_471638"/>
<keyword evidence="3" id="KW-1185">Reference proteome</keyword>
<feature type="signal peptide" evidence="1">
    <location>
        <begin position="1"/>
        <end position="18"/>
    </location>
</feature>
<dbReference type="Proteomes" id="UP000013827">
    <property type="component" value="Unassembled WGS sequence"/>
</dbReference>
<reference evidence="3" key="1">
    <citation type="journal article" date="2013" name="Nature">
        <title>Pan genome of the phytoplankton Emiliania underpins its global distribution.</title>
        <authorList>
            <person name="Read B.A."/>
            <person name="Kegel J."/>
            <person name="Klute M.J."/>
            <person name="Kuo A."/>
            <person name="Lefebvre S.C."/>
            <person name="Maumus F."/>
            <person name="Mayer C."/>
            <person name="Miller J."/>
            <person name="Monier A."/>
            <person name="Salamov A."/>
            <person name="Young J."/>
            <person name="Aguilar M."/>
            <person name="Claverie J.M."/>
            <person name="Frickenhaus S."/>
            <person name="Gonzalez K."/>
            <person name="Herman E.K."/>
            <person name="Lin Y.C."/>
            <person name="Napier J."/>
            <person name="Ogata H."/>
            <person name="Sarno A.F."/>
            <person name="Shmutz J."/>
            <person name="Schroeder D."/>
            <person name="de Vargas C."/>
            <person name="Verret F."/>
            <person name="von Dassow P."/>
            <person name="Valentin K."/>
            <person name="Van de Peer Y."/>
            <person name="Wheeler G."/>
            <person name="Dacks J.B."/>
            <person name="Delwiche C.F."/>
            <person name="Dyhrman S.T."/>
            <person name="Glockner G."/>
            <person name="John U."/>
            <person name="Richards T."/>
            <person name="Worden A.Z."/>
            <person name="Zhang X."/>
            <person name="Grigoriev I.V."/>
            <person name="Allen A.E."/>
            <person name="Bidle K."/>
            <person name="Borodovsky M."/>
            <person name="Bowler C."/>
            <person name="Brownlee C."/>
            <person name="Cock J.M."/>
            <person name="Elias M."/>
            <person name="Gladyshev V.N."/>
            <person name="Groth M."/>
            <person name="Guda C."/>
            <person name="Hadaegh A."/>
            <person name="Iglesias-Rodriguez M.D."/>
            <person name="Jenkins J."/>
            <person name="Jones B.M."/>
            <person name="Lawson T."/>
            <person name="Leese F."/>
            <person name="Lindquist E."/>
            <person name="Lobanov A."/>
            <person name="Lomsadze A."/>
            <person name="Malik S.B."/>
            <person name="Marsh M.E."/>
            <person name="Mackinder L."/>
            <person name="Mock T."/>
            <person name="Mueller-Roeber B."/>
            <person name="Pagarete A."/>
            <person name="Parker M."/>
            <person name="Probert I."/>
            <person name="Quesneville H."/>
            <person name="Raines C."/>
            <person name="Rensing S.A."/>
            <person name="Riano-Pachon D.M."/>
            <person name="Richier S."/>
            <person name="Rokitta S."/>
            <person name="Shiraiwa Y."/>
            <person name="Soanes D.M."/>
            <person name="van der Giezen M."/>
            <person name="Wahlund T.M."/>
            <person name="Williams B."/>
            <person name="Wilson W."/>
            <person name="Wolfe G."/>
            <person name="Wurch L.L."/>
        </authorList>
    </citation>
    <scope>NUCLEOTIDE SEQUENCE</scope>
</reference>
<reference evidence="2" key="2">
    <citation type="submission" date="2024-10" db="UniProtKB">
        <authorList>
            <consortium name="EnsemblProtists"/>
        </authorList>
    </citation>
    <scope>IDENTIFICATION</scope>
</reference>
<organism evidence="2 3">
    <name type="scientific">Emiliania huxleyi (strain CCMP1516)</name>
    <dbReference type="NCBI Taxonomy" id="280463"/>
    <lineage>
        <taxon>Eukaryota</taxon>
        <taxon>Haptista</taxon>
        <taxon>Haptophyta</taxon>
        <taxon>Prymnesiophyceae</taxon>
        <taxon>Isochrysidales</taxon>
        <taxon>Noelaerhabdaceae</taxon>
        <taxon>Emiliania</taxon>
    </lineage>
</organism>